<keyword evidence="3" id="KW-0227">DNA damage</keyword>
<reference evidence="8" key="1">
    <citation type="submission" date="2018-05" db="EMBL/GenBank/DDBJ databases">
        <authorList>
            <person name="Lanie J.A."/>
            <person name="Ng W.-L."/>
            <person name="Kazmierczak K.M."/>
            <person name="Andrzejewski T.M."/>
            <person name="Davidsen T.M."/>
            <person name="Wayne K.J."/>
            <person name="Tettelin H."/>
            <person name="Glass J.I."/>
            <person name="Rusch D."/>
            <person name="Podicherti R."/>
            <person name="Tsui H.-C.T."/>
            <person name="Winkler M.E."/>
        </authorList>
    </citation>
    <scope>NUCLEOTIDE SEQUENCE</scope>
</reference>
<dbReference type="SUPFAM" id="SSF143081">
    <property type="entry name" value="BB1717-like"/>
    <property type="match status" value="1"/>
</dbReference>
<evidence type="ECO:0008006" key="9">
    <source>
        <dbReference type="Google" id="ProtNLM"/>
    </source>
</evidence>
<keyword evidence="4" id="KW-0378">Hydrolase</keyword>
<dbReference type="InterPro" id="IPR003738">
    <property type="entry name" value="SRAP"/>
</dbReference>
<evidence type="ECO:0000313" key="8">
    <source>
        <dbReference type="EMBL" id="SVB54930.1"/>
    </source>
</evidence>
<dbReference type="GO" id="GO:0016829">
    <property type="term" value="F:lyase activity"/>
    <property type="evidence" value="ECO:0007669"/>
    <property type="project" value="UniProtKB-KW"/>
</dbReference>
<evidence type="ECO:0000256" key="3">
    <source>
        <dbReference type="ARBA" id="ARBA00022763"/>
    </source>
</evidence>
<keyword evidence="5" id="KW-0190">Covalent protein-DNA linkage</keyword>
<accession>A0A382EW03</accession>
<evidence type="ECO:0000256" key="4">
    <source>
        <dbReference type="ARBA" id="ARBA00022801"/>
    </source>
</evidence>
<dbReference type="EMBL" id="UINC01046645">
    <property type="protein sequence ID" value="SVB54930.1"/>
    <property type="molecule type" value="Genomic_DNA"/>
</dbReference>
<dbReference type="Pfam" id="PF02586">
    <property type="entry name" value="SRAP"/>
    <property type="match status" value="1"/>
</dbReference>
<keyword evidence="6" id="KW-0238">DNA-binding</keyword>
<gene>
    <name evidence="8" type="ORF">METZ01_LOCUS207784</name>
</gene>
<dbReference type="PANTHER" id="PTHR13604:SF0">
    <property type="entry name" value="ABASIC SITE PROCESSING PROTEIN HMCES"/>
    <property type="match status" value="1"/>
</dbReference>
<evidence type="ECO:0000256" key="7">
    <source>
        <dbReference type="ARBA" id="ARBA00023239"/>
    </source>
</evidence>
<name>A0A382EW03_9ZZZZ</name>
<evidence type="ECO:0000256" key="5">
    <source>
        <dbReference type="ARBA" id="ARBA00023124"/>
    </source>
</evidence>
<dbReference type="GO" id="GO:0003697">
    <property type="term" value="F:single-stranded DNA binding"/>
    <property type="evidence" value="ECO:0007669"/>
    <property type="project" value="InterPro"/>
</dbReference>
<dbReference type="GO" id="GO:0006508">
    <property type="term" value="P:proteolysis"/>
    <property type="evidence" value="ECO:0007669"/>
    <property type="project" value="UniProtKB-KW"/>
</dbReference>
<dbReference type="PANTHER" id="PTHR13604">
    <property type="entry name" value="DC12-RELATED"/>
    <property type="match status" value="1"/>
</dbReference>
<dbReference type="InterPro" id="IPR036590">
    <property type="entry name" value="SRAP-like"/>
</dbReference>
<keyword evidence="7" id="KW-0456">Lyase</keyword>
<dbReference type="GO" id="GO:0106300">
    <property type="term" value="P:protein-DNA covalent cross-linking repair"/>
    <property type="evidence" value="ECO:0007669"/>
    <property type="project" value="InterPro"/>
</dbReference>
<evidence type="ECO:0000256" key="2">
    <source>
        <dbReference type="ARBA" id="ARBA00022670"/>
    </source>
</evidence>
<evidence type="ECO:0000256" key="1">
    <source>
        <dbReference type="ARBA" id="ARBA00008136"/>
    </source>
</evidence>
<keyword evidence="2" id="KW-0645">Protease</keyword>
<dbReference type="AlphaFoldDB" id="A0A382EW03"/>
<dbReference type="Gene3D" id="3.90.1680.10">
    <property type="entry name" value="SOS response associated peptidase-like"/>
    <property type="match status" value="1"/>
</dbReference>
<evidence type="ECO:0000256" key="6">
    <source>
        <dbReference type="ARBA" id="ARBA00023125"/>
    </source>
</evidence>
<comment type="similarity">
    <text evidence="1">Belongs to the SOS response-associated peptidase family.</text>
</comment>
<proteinExistence type="inferred from homology"/>
<organism evidence="8">
    <name type="scientific">marine metagenome</name>
    <dbReference type="NCBI Taxonomy" id="408172"/>
    <lineage>
        <taxon>unclassified sequences</taxon>
        <taxon>metagenomes</taxon>
        <taxon>ecological metagenomes</taxon>
    </lineage>
</organism>
<sequence length="180" mass="20660">MVKLMKWGLAPSWSQDESIGYKMINARSETLTEKPAYQGLISKHRCVVIADGYYEWKRAGKHKIPHYIYSQNRRLLPMAGLWSSRTCPGEEIENTYTVITTDAHTTIRTVHHRMPVILDRETFPLWLDVNNVSVTDALPMLLPYTGNLSIKEVSTMVNSPNHNSPDCIEQVNNRQTLDLF</sequence>
<protein>
    <recommendedName>
        <fullName evidence="9">Abasic site processing protein</fullName>
    </recommendedName>
</protein>
<dbReference type="GO" id="GO:0008233">
    <property type="term" value="F:peptidase activity"/>
    <property type="evidence" value="ECO:0007669"/>
    <property type="project" value="UniProtKB-KW"/>
</dbReference>